<dbReference type="EMBL" id="KB007926">
    <property type="protein sequence ID" value="ELR19910.1"/>
    <property type="molecule type" value="Genomic_DNA"/>
</dbReference>
<evidence type="ECO:0000256" key="1">
    <source>
        <dbReference type="SAM" id="MobiDB-lite"/>
    </source>
</evidence>
<keyword evidence="2" id="KW-0812">Transmembrane</keyword>
<gene>
    <name evidence="3" type="ORF">ACA1_111730</name>
</gene>
<sequence>MGPIEGRGCGVVAYYSTGFNRRKREESKKRQEEERQRTQQQQDRGGAKGNQDEWLRSDERTESLRAGERQVLRLGVPFAIAIFIIAQGSTLLFGDKPSTTTTKDTTDYDKKLLLEGDDGRHGDDLLLKEEEEGDKE</sequence>
<dbReference type="AlphaFoldDB" id="L8H3Y1"/>
<feature type="transmembrane region" description="Helical" evidence="2">
    <location>
        <begin position="71"/>
        <end position="93"/>
    </location>
</feature>
<feature type="compositionally biased region" description="Basic and acidic residues" evidence="1">
    <location>
        <begin position="23"/>
        <end position="37"/>
    </location>
</feature>
<keyword evidence="4" id="KW-1185">Reference proteome</keyword>
<feature type="region of interest" description="Disordered" evidence="1">
    <location>
        <begin position="113"/>
        <end position="136"/>
    </location>
</feature>
<proteinExistence type="predicted"/>
<keyword evidence="2" id="KW-0472">Membrane</keyword>
<dbReference type="KEGG" id="acan:ACA1_111730"/>
<feature type="compositionally biased region" description="Basic and acidic residues" evidence="1">
    <location>
        <begin position="50"/>
        <end position="62"/>
    </location>
</feature>
<evidence type="ECO:0000313" key="3">
    <source>
        <dbReference type="EMBL" id="ELR19910.1"/>
    </source>
</evidence>
<name>L8H3Y1_ACACF</name>
<evidence type="ECO:0000313" key="4">
    <source>
        <dbReference type="Proteomes" id="UP000011083"/>
    </source>
</evidence>
<keyword evidence="2" id="KW-1133">Transmembrane helix</keyword>
<evidence type="ECO:0000256" key="2">
    <source>
        <dbReference type="SAM" id="Phobius"/>
    </source>
</evidence>
<protein>
    <submittedName>
        <fullName evidence="3">Uncharacterized protein</fullName>
    </submittedName>
</protein>
<organism evidence="3 4">
    <name type="scientific">Acanthamoeba castellanii (strain ATCC 30010 / Neff)</name>
    <dbReference type="NCBI Taxonomy" id="1257118"/>
    <lineage>
        <taxon>Eukaryota</taxon>
        <taxon>Amoebozoa</taxon>
        <taxon>Discosea</taxon>
        <taxon>Longamoebia</taxon>
        <taxon>Centramoebida</taxon>
        <taxon>Acanthamoebidae</taxon>
        <taxon>Acanthamoeba</taxon>
    </lineage>
</organism>
<accession>L8H3Y1</accession>
<reference evidence="3 4" key="1">
    <citation type="journal article" date="2013" name="Genome Biol.">
        <title>Genome of Acanthamoeba castellanii highlights extensive lateral gene transfer and early evolution of tyrosine kinase signaling.</title>
        <authorList>
            <person name="Clarke M."/>
            <person name="Lohan A.J."/>
            <person name="Liu B."/>
            <person name="Lagkouvardos I."/>
            <person name="Roy S."/>
            <person name="Zafar N."/>
            <person name="Bertelli C."/>
            <person name="Schilde C."/>
            <person name="Kianianmomeni A."/>
            <person name="Burglin T.R."/>
            <person name="Frech C."/>
            <person name="Turcotte B."/>
            <person name="Kopec K.O."/>
            <person name="Synnott J.M."/>
            <person name="Choo C."/>
            <person name="Paponov I."/>
            <person name="Finkler A."/>
            <person name="Soon Heng Tan C."/>
            <person name="Hutchins A.P."/>
            <person name="Weinmeier T."/>
            <person name="Rattei T."/>
            <person name="Chu J.S."/>
            <person name="Gimenez G."/>
            <person name="Irimia M."/>
            <person name="Rigden D.J."/>
            <person name="Fitzpatrick D.A."/>
            <person name="Lorenzo-Morales J."/>
            <person name="Bateman A."/>
            <person name="Chiu C.H."/>
            <person name="Tang P."/>
            <person name="Hegemann P."/>
            <person name="Fromm H."/>
            <person name="Raoult D."/>
            <person name="Greub G."/>
            <person name="Miranda-Saavedra D."/>
            <person name="Chen N."/>
            <person name="Nash P."/>
            <person name="Ginger M.L."/>
            <person name="Horn M."/>
            <person name="Schaap P."/>
            <person name="Caler L."/>
            <person name="Loftus B."/>
        </authorList>
    </citation>
    <scope>NUCLEOTIDE SEQUENCE [LARGE SCALE GENOMIC DNA]</scope>
    <source>
        <strain evidence="3 4">Neff</strain>
    </source>
</reference>
<dbReference type="VEuPathDB" id="AmoebaDB:ACA1_111730"/>
<dbReference type="Proteomes" id="UP000011083">
    <property type="component" value="Unassembled WGS sequence"/>
</dbReference>
<dbReference type="RefSeq" id="XP_004342019.1">
    <property type="nucleotide sequence ID" value="XM_004341970.1"/>
</dbReference>
<dbReference type="GeneID" id="14920745"/>
<feature type="region of interest" description="Disordered" evidence="1">
    <location>
        <begin position="21"/>
        <end position="62"/>
    </location>
</feature>